<evidence type="ECO:0000256" key="5">
    <source>
        <dbReference type="SAM" id="MobiDB-lite"/>
    </source>
</evidence>
<protein>
    <submittedName>
        <fullName evidence="7">TetR/AcrR family transcriptional regulator</fullName>
    </submittedName>
</protein>
<name>A0ABV8FU39_9ACTN</name>
<comment type="caution">
    <text evidence="7">The sequence shown here is derived from an EMBL/GenBank/DDBJ whole genome shotgun (WGS) entry which is preliminary data.</text>
</comment>
<keyword evidence="8" id="KW-1185">Reference proteome</keyword>
<dbReference type="PANTHER" id="PTHR30055:SF234">
    <property type="entry name" value="HTH-TYPE TRANSCRIPTIONAL REGULATOR BETI"/>
    <property type="match status" value="1"/>
</dbReference>
<keyword evidence="3" id="KW-0804">Transcription</keyword>
<dbReference type="SUPFAM" id="SSF46689">
    <property type="entry name" value="Homeodomain-like"/>
    <property type="match status" value="1"/>
</dbReference>
<dbReference type="PRINTS" id="PR00455">
    <property type="entry name" value="HTHTETR"/>
</dbReference>
<feature type="domain" description="HTH tetR-type" evidence="6">
    <location>
        <begin position="20"/>
        <end position="79"/>
    </location>
</feature>
<feature type="DNA-binding region" description="H-T-H motif" evidence="4">
    <location>
        <begin position="42"/>
        <end position="61"/>
    </location>
</feature>
<evidence type="ECO:0000259" key="6">
    <source>
        <dbReference type="PROSITE" id="PS50977"/>
    </source>
</evidence>
<evidence type="ECO:0000256" key="3">
    <source>
        <dbReference type="ARBA" id="ARBA00023163"/>
    </source>
</evidence>
<dbReference type="InterPro" id="IPR050109">
    <property type="entry name" value="HTH-type_TetR-like_transc_reg"/>
</dbReference>
<evidence type="ECO:0000313" key="7">
    <source>
        <dbReference type="EMBL" id="MFC3999685.1"/>
    </source>
</evidence>
<evidence type="ECO:0000256" key="2">
    <source>
        <dbReference type="ARBA" id="ARBA00023125"/>
    </source>
</evidence>
<evidence type="ECO:0000313" key="8">
    <source>
        <dbReference type="Proteomes" id="UP001595847"/>
    </source>
</evidence>
<gene>
    <name evidence="7" type="ORF">ACFOVU_27480</name>
</gene>
<evidence type="ECO:0000256" key="4">
    <source>
        <dbReference type="PROSITE-ProRule" id="PRU00335"/>
    </source>
</evidence>
<feature type="region of interest" description="Disordered" evidence="5">
    <location>
        <begin position="218"/>
        <end position="238"/>
    </location>
</feature>
<dbReference type="InterPro" id="IPR036271">
    <property type="entry name" value="Tet_transcr_reg_TetR-rel_C_sf"/>
</dbReference>
<keyword evidence="2 4" id="KW-0238">DNA-binding</keyword>
<dbReference type="RefSeq" id="WP_378538263.1">
    <property type="nucleotide sequence ID" value="NZ_JBHSBH010000016.1"/>
</dbReference>
<dbReference type="Pfam" id="PF00440">
    <property type="entry name" value="TetR_N"/>
    <property type="match status" value="1"/>
</dbReference>
<organism evidence="7 8">
    <name type="scientific">Nocardiopsis sediminis</name>
    <dbReference type="NCBI Taxonomy" id="1778267"/>
    <lineage>
        <taxon>Bacteria</taxon>
        <taxon>Bacillati</taxon>
        <taxon>Actinomycetota</taxon>
        <taxon>Actinomycetes</taxon>
        <taxon>Streptosporangiales</taxon>
        <taxon>Nocardiopsidaceae</taxon>
        <taxon>Nocardiopsis</taxon>
    </lineage>
</organism>
<dbReference type="Proteomes" id="UP001595847">
    <property type="component" value="Unassembled WGS sequence"/>
</dbReference>
<reference evidence="8" key="1">
    <citation type="journal article" date="2019" name="Int. J. Syst. Evol. Microbiol.">
        <title>The Global Catalogue of Microorganisms (GCM) 10K type strain sequencing project: providing services to taxonomists for standard genome sequencing and annotation.</title>
        <authorList>
            <consortium name="The Broad Institute Genomics Platform"/>
            <consortium name="The Broad Institute Genome Sequencing Center for Infectious Disease"/>
            <person name="Wu L."/>
            <person name="Ma J."/>
        </authorList>
    </citation>
    <scope>NUCLEOTIDE SEQUENCE [LARGE SCALE GENOMIC DNA]</scope>
    <source>
        <strain evidence="8">TBRC 1826</strain>
    </source>
</reference>
<dbReference type="InterPro" id="IPR001647">
    <property type="entry name" value="HTH_TetR"/>
</dbReference>
<accession>A0ABV8FU39</accession>
<keyword evidence="1" id="KW-0805">Transcription regulation</keyword>
<sequence length="238" mass="26216">MRTSAGGTGRDGTRLRADARRNRELIIAAARELIAERGPDVPMEEIARAAGVGVGTLYRRFPDRESLLVAVAGDNYRRVAAEVRNFVREGHGAWHTLRSFLSHASDVRLSLRLAFFSERTFSMLKHDAEARRSRDELLATLERLVRDAQTEGSMRTDVGAGDVVVLIGLFFDPARRARLPLAVPDDRYLMLMFDALHSGNATPLPGPPLGTDVLVRQLATDDDASPTPQGEPSPDHRP</sequence>
<evidence type="ECO:0000256" key="1">
    <source>
        <dbReference type="ARBA" id="ARBA00023015"/>
    </source>
</evidence>
<dbReference type="EMBL" id="JBHSBH010000016">
    <property type="protein sequence ID" value="MFC3999685.1"/>
    <property type="molecule type" value="Genomic_DNA"/>
</dbReference>
<dbReference type="PROSITE" id="PS50977">
    <property type="entry name" value="HTH_TETR_2"/>
    <property type="match status" value="1"/>
</dbReference>
<dbReference type="Gene3D" id="1.10.357.10">
    <property type="entry name" value="Tetracycline Repressor, domain 2"/>
    <property type="match status" value="1"/>
</dbReference>
<dbReference type="PANTHER" id="PTHR30055">
    <property type="entry name" value="HTH-TYPE TRANSCRIPTIONAL REGULATOR RUTR"/>
    <property type="match status" value="1"/>
</dbReference>
<dbReference type="SUPFAM" id="SSF48498">
    <property type="entry name" value="Tetracyclin repressor-like, C-terminal domain"/>
    <property type="match status" value="1"/>
</dbReference>
<proteinExistence type="predicted"/>
<dbReference type="InterPro" id="IPR009057">
    <property type="entry name" value="Homeodomain-like_sf"/>
</dbReference>